<comment type="subcellular location">
    <subcellularLocation>
        <location evidence="1">Nucleus</location>
    </subcellularLocation>
</comment>
<dbReference type="AlphaFoldDB" id="A0A0V0J6L8"/>
<dbReference type="PANTHER" id="PTHR12264:SF21">
    <property type="entry name" value="TRANSCRIPTION INITIATION FACTOR TFIID SUBUNIT 12"/>
    <property type="match status" value="1"/>
</dbReference>
<dbReference type="PANTHER" id="PTHR12264">
    <property type="entry name" value="TRANSCRIPTION INITIATION FACTOR TFIID SUBUNIT 12"/>
    <property type="match status" value="1"/>
</dbReference>
<dbReference type="GO" id="GO:0051123">
    <property type="term" value="P:RNA polymerase II preinitiation complex assembly"/>
    <property type="evidence" value="ECO:0007669"/>
    <property type="project" value="TreeGrafter"/>
</dbReference>
<keyword evidence="4" id="KW-0805">Transcription regulation</keyword>
<name>A0A0V0J6L8_SCHSO</name>
<evidence type="ECO:0000313" key="9">
    <source>
        <dbReference type="EMBL" id="JAP60698.1"/>
    </source>
</evidence>
<feature type="region of interest" description="Disordered" evidence="7">
    <location>
        <begin position="217"/>
        <end position="253"/>
    </location>
</feature>
<sequence length="363" mass="37773">MNTRNDASLPQPTAPNLVFHPSTVTQGALVSVTSGMQMWSQSTPQVTDSSGRFIQLPRQAILMTNIAGAANSTASGTNTSASSAFIRTPVSSIATASPSATPLIFAASTPDGTALVRAPLPTQLVTSQLAPSASATPPLTSFVLGTPSGTPTSATVVVSNVGTPAVAAAAALTTSSPTQPAPIAITSSHSASAVLDQAQPPPSSPMPKVVSFQSVAVESPGSQTVTPTPPSQDSTAAEVAPPAPTQSVYSNSDASQSMVFTAKSLSDLVKETDPDLQLDDETEEALMQLSEEFVENVAEKAIRLAIHRGSPVVEAKDVKFTLDRDWNIFVPGFPSSEKTWKRPFVLQAHKQRLAYAKKQLKRT</sequence>
<dbReference type="GO" id="GO:0017025">
    <property type="term" value="F:TBP-class protein binding"/>
    <property type="evidence" value="ECO:0007669"/>
    <property type="project" value="TreeGrafter"/>
</dbReference>
<feature type="domain" description="Transcription initiation factor TFIID subunit 12" evidence="8">
    <location>
        <begin position="263"/>
        <end position="328"/>
    </location>
</feature>
<evidence type="ECO:0000256" key="5">
    <source>
        <dbReference type="ARBA" id="ARBA00023163"/>
    </source>
</evidence>
<dbReference type="EMBL" id="GEEE01014779">
    <property type="protein sequence ID" value="JAP48446.1"/>
    <property type="molecule type" value="Transcribed_RNA"/>
</dbReference>
<reference evidence="9" key="1">
    <citation type="submission" date="2016-01" db="EMBL/GenBank/DDBJ databases">
        <title>Reference transcriptome for the parasite Schistocephalus solidus: insights into the molecular evolution of parasitism.</title>
        <authorList>
            <person name="Hebert F.O."/>
            <person name="Grambauer S."/>
            <person name="Barber I."/>
            <person name="Landry C.R."/>
            <person name="Aubin-Horth N."/>
        </authorList>
    </citation>
    <scope>NUCLEOTIDE SEQUENCE</scope>
</reference>
<dbReference type="InterPro" id="IPR037794">
    <property type="entry name" value="TAF12"/>
</dbReference>
<evidence type="ECO:0000256" key="7">
    <source>
        <dbReference type="SAM" id="MobiDB-lite"/>
    </source>
</evidence>
<dbReference type="Pfam" id="PF03847">
    <property type="entry name" value="TFIID_20kDa"/>
    <property type="match status" value="1"/>
</dbReference>
<dbReference type="GO" id="GO:0046982">
    <property type="term" value="F:protein heterodimerization activity"/>
    <property type="evidence" value="ECO:0007669"/>
    <property type="project" value="InterPro"/>
</dbReference>
<keyword evidence="6" id="KW-0539">Nucleus</keyword>
<dbReference type="GO" id="GO:0003677">
    <property type="term" value="F:DNA binding"/>
    <property type="evidence" value="ECO:0007669"/>
    <property type="project" value="TreeGrafter"/>
</dbReference>
<feature type="compositionally biased region" description="Polar residues" evidence="7">
    <location>
        <begin position="217"/>
        <end position="235"/>
    </location>
</feature>
<dbReference type="InterPro" id="IPR003228">
    <property type="entry name" value="TFIID_TAF12_dom"/>
</dbReference>
<gene>
    <name evidence="9" type="primary">VPS29</name>
    <name evidence="9" type="ORF">TR116203</name>
</gene>
<organism evidence="9">
    <name type="scientific">Schistocephalus solidus</name>
    <name type="common">Tapeworm</name>
    <dbReference type="NCBI Taxonomy" id="70667"/>
    <lineage>
        <taxon>Eukaryota</taxon>
        <taxon>Metazoa</taxon>
        <taxon>Spiralia</taxon>
        <taxon>Lophotrochozoa</taxon>
        <taxon>Platyhelminthes</taxon>
        <taxon>Cestoda</taxon>
        <taxon>Eucestoda</taxon>
        <taxon>Diphyllobothriidea</taxon>
        <taxon>Diphyllobothriidae</taxon>
        <taxon>Schistocephalus</taxon>
    </lineage>
</organism>
<evidence type="ECO:0000256" key="2">
    <source>
        <dbReference type="ARBA" id="ARBA00007530"/>
    </source>
</evidence>
<comment type="similarity">
    <text evidence="2">Belongs to the TAF12 family.</text>
</comment>
<dbReference type="GO" id="GO:0005669">
    <property type="term" value="C:transcription factor TFIID complex"/>
    <property type="evidence" value="ECO:0007669"/>
    <property type="project" value="InterPro"/>
</dbReference>
<evidence type="ECO:0000256" key="1">
    <source>
        <dbReference type="ARBA" id="ARBA00004123"/>
    </source>
</evidence>
<dbReference type="InterPro" id="IPR009072">
    <property type="entry name" value="Histone-fold"/>
</dbReference>
<dbReference type="GO" id="GO:0000124">
    <property type="term" value="C:SAGA complex"/>
    <property type="evidence" value="ECO:0007669"/>
    <property type="project" value="InterPro"/>
</dbReference>
<protein>
    <recommendedName>
        <fullName evidence="3">Transcription initiation factor TFIID subunit 12</fullName>
    </recommendedName>
</protein>
<proteinExistence type="inferred from homology"/>
<dbReference type="Gene3D" id="1.10.20.10">
    <property type="entry name" value="Histone, subunit A"/>
    <property type="match status" value="1"/>
</dbReference>
<dbReference type="SUPFAM" id="SSF47113">
    <property type="entry name" value="Histone-fold"/>
    <property type="match status" value="1"/>
</dbReference>
<evidence type="ECO:0000259" key="8">
    <source>
        <dbReference type="Pfam" id="PF03847"/>
    </source>
</evidence>
<dbReference type="CDD" id="cd07981">
    <property type="entry name" value="HFD_TAF12"/>
    <property type="match status" value="1"/>
</dbReference>
<evidence type="ECO:0000256" key="6">
    <source>
        <dbReference type="ARBA" id="ARBA00023242"/>
    </source>
</evidence>
<evidence type="ECO:0000256" key="3">
    <source>
        <dbReference type="ARBA" id="ARBA00017484"/>
    </source>
</evidence>
<dbReference type="EMBL" id="GEEE01009435">
    <property type="protein sequence ID" value="JAP53790.1"/>
    <property type="molecule type" value="Transcribed_RNA"/>
</dbReference>
<keyword evidence="5" id="KW-0804">Transcription</keyword>
<dbReference type="EMBL" id="GEEE01002527">
    <property type="protein sequence ID" value="JAP60698.1"/>
    <property type="molecule type" value="Transcribed_RNA"/>
</dbReference>
<evidence type="ECO:0000256" key="4">
    <source>
        <dbReference type="ARBA" id="ARBA00023015"/>
    </source>
</evidence>
<accession>A0A0V0J6L8</accession>